<keyword evidence="1" id="KW-0418">Kinase</keyword>
<gene>
    <name evidence="1" type="primary">GLYK_2</name>
    <name evidence="1" type="ORF">CK203_094792</name>
</gene>
<organism evidence="1 2">
    <name type="scientific">Vitis vinifera</name>
    <name type="common">Grape</name>
    <dbReference type="NCBI Taxonomy" id="29760"/>
    <lineage>
        <taxon>Eukaryota</taxon>
        <taxon>Viridiplantae</taxon>
        <taxon>Streptophyta</taxon>
        <taxon>Embryophyta</taxon>
        <taxon>Tracheophyta</taxon>
        <taxon>Spermatophyta</taxon>
        <taxon>Magnoliopsida</taxon>
        <taxon>eudicotyledons</taxon>
        <taxon>Gunneridae</taxon>
        <taxon>Pentapetalae</taxon>
        <taxon>rosids</taxon>
        <taxon>Vitales</taxon>
        <taxon>Vitaceae</taxon>
        <taxon>Viteae</taxon>
        <taxon>Vitis</taxon>
    </lineage>
</organism>
<sequence>MARTSLDCFSSMNCTSQFLRRLGSITTTYQSSFGVKIRFLTHRSMYKDGDEIPPLVIGFSAPQGCGKDYPCLCSKIIFQHDGQCRLKLREENPGNALLEVAMHLVLRYLFNSIEMLRGNAGSHDLSLSIETLTAISK</sequence>
<evidence type="ECO:0000313" key="2">
    <source>
        <dbReference type="Proteomes" id="UP000288805"/>
    </source>
</evidence>
<comment type="caution">
    <text evidence="1">The sequence shown here is derived from an EMBL/GenBank/DDBJ whole genome shotgun (WGS) entry which is preliminary data.</text>
</comment>
<reference evidence="1 2" key="1">
    <citation type="journal article" date="2018" name="PLoS Genet.">
        <title>Population sequencing reveals clonal diversity and ancestral inbreeding in the grapevine cultivar Chardonnay.</title>
        <authorList>
            <person name="Roach M.J."/>
            <person name="Johnson D.L."/>
            <person name="Bohlmann J."/>
            <person name="van Vuuren H.J."/>
            <person name="Jones S.J."/>
            <person name="Pretorius I.S."/>
            <person name="Schmidt S.A."/>
            <person name="Borneman A.R."/>
        </authorList>
    </citation>
    <scope>NUCLEOTIDE SEQUENCE [LARGE SCALE GENOMIC DNA]</scope>
    <source>
        <strain evidence="2">cv. Chardonnay</strain>
        <tissue evidence="1">Leaf</tissue>
    </source>
</reference>
<keyword evidence="1" id="KW-0808">Transferase</keyword>
<protein>
    <submittedName>
        <fullName evidence="1">D-glycerate 3-kinase, chloroplastic</fullName>
    </submittedName>
</protein>
<evidence type="ECO:0000313" key="1">
    <source>
        <dbReference type="EMBL" id="RVW28950.1"/>
    </source>
</evidence>
<dbReference type="AlphaFoldDB" id="A0A438D0E8"/>
<accession>A0A438D0E8</accession>
<dbReference type="EMBL" id="QGNW01001869">
    <property type="protein sequence ID" value="RVW28950.1"/>
    <property type="molecule type" value="Genomic_DNA"/>
</dbReference>
<dbReference type="GO" id="GO:0016301">
    <property type="term" value="F:kinase activity"/>
    <property type="evidence" value="ECO:0007669"/>
    <property type="project" value="UniProtKB-KW"/>
</dbReference>
<proteinExistence type="predicted"/>
<dbReference type="Proteomes" id="UP000288805">
    <property type="component" value="Unassembled WGS sequence"/>
</dbReference>
<name>A0A438D0E8_VITVI</name>
<feature type="non-terminal residue" evidence="1">
    <location>
        <position position="137"/>
    </location>
</feature>